<dbReference type="Proteomes" id="UP000732399">
    <property type="component" value="Unassembled WGS sequence"/>
</dbReference>
<feature type="signal peptide" evidence="1">
    <location>
        <begin position="1"/>
        <end position="24"/>
    </location>
</feature>
<dbReference type="Gene3D" id="2.60.120.260">
    <property type="entry name" value="Galactose-binding domain-like"/>
    <property type="match status" value="1"/>
</dbReference>
<keyword evidence="1" id="KW-0732">Signal</keyword>
<protein>
    <recommendedName>
        <fullName evidence="4">DUF3859 domain-containing protein</fullName>
    </recommendedName>
</protein>
<evidence type="ECO:0000313" key="2">
    <source>
        <dbReference type="EMBL" id="NJR79635.1"/>
    </source>
</evidence>
<sequence length="184" mass="19701">MRGVLLAAALCLSTLAAAPPRAAAQQGMADRLVNDPRVEALRPYGLPLPPAPRADKTVQFGKALRFKLAGHADFWRIGVVTPTLKPVRKGDRVVIAFWARATGTDAGAPGRIGRVQLEETPVVRALFEKSFEIGPEWKMYQLAGTVARDYAPGQLNAALHIDAAKQVLDVGPVLVLDYGQAAAE</sequence>
<evidence type="ECO:0000256" key="1">
    <source>
        <dbReference type="SAM" id="SignalP"/>
    </source>
</evidence>
<name>A0ABX1CNV2_9SPHN</name>
<feature type="chain" id="PRO_5047425751" description="DUF3859 domain-containing protein" evidence="1">
    <location>
        <begin position="25"/>
        <end position="184"/>
    </location>
</feature>
<accession>A0ABX1CNV2</accession>
<reference evidence="2 3" key="1">
    <citation type="submission" date="2020-03" db="EMBL/GenBank/DDBJ databases">
        <authorList>
            <person name="Wang L."/>
            <person name="He N."/>
            <person name="Li Y."/>
            <person name="Fang Y."/>
            <person name="Zhang F."/>
        </authorList>
    </citation>
    <scope>NUCLEOTIDE SEQUENCE [LARGE SCALE GENOMIC DNA]</scope>
    <source>
        <strain evidence="2 3">36D10-4-7</strain>
    </source>
</reference>
<dbReference type="SUPFAM" id="SSF49785">
    <property type="entry name" value="Galactose-binding domain-like"/>
    <property type="match status" value="1"/>
</dbReference>
<dbReference type="RefSeq" id="WP_168135183.1">
    <property type="nucleotide sequence ID" value="NZ_JAAVJH010000008.1"/>
</dbReference>
<dbReference type="InterPro" id="IPR008979">
    <property type="entry name" value="Galactose-bd-like_sf"/>
</dbReference>
<organism evidence="2 3">
    <name type="scientific">Sphingomonas corticis</name>
    <dbReference type="NCBI Taxonomy" id="2722791"/>
    <lineage>
        <taxon>Bacteria</taxon>
        <taxon>Pseudomonadati</taxon>
        <taxon>Pseudomonadota</taxon>
        <taxon>Alphaproteobacteria</taxon>
        <taxon>Sphingomonadales</taxon>
        <taxon>Sphingomonadaceae</taxon>
        <taxon>Sphingomonas</taxon>
    </lineage>
</organism>
<evidence type="ECO:0008006" key="4">
    <source>
        <dbReference type="Google" id="ProtNLM"/>
    </source>
</evidence>
<dbReference type="EMBL" id="JAAVJH010000008">
    <property type="protein sequence ID" value="NJR79635.1"/>
    <property type="molecule type" value="Genomic_DNA"/>
</dbReference>
<keyword evidence="3" id="KW-1185">Reference proteome</keyword>
<gene>
    <name evidence="2" type="ORF">HBH26_13690</name>
</gene>
<proteinExistence type="predicted"/>
<evidence type="ECO:0000313" key="3">
    <source>
        <dbReference type="Proteomes" id="UP000732399"/>
    </source>
</evidence>
<comment type="caution">
    <text evidence="2">The sequence shown here is derived from an EMBL/GenBank/DDBJ whole genome shotgun (WGS) entry which is preliminary data.</text>
</comment>